<dbReference type="PANTHER" id="PTHR45691">
    <property type="entry name" value="PROTEIN DIAPHANOUS"/>
    <property type="match status" value="1"/>
</dbReference>
<reference evidence="2 3" key="1">
    <citation type="submission" date="2016-10" db="EMBL/GenBank/DDBJ databases">
        <title>Genome sequence of the basidiomycete white-rot fungus Trametes pubescens.</title>
        <authorList>
            <person name="Makela M.R."/>
            <person name="Granchi Z."/>
            <person name="Peng M."/>
            <person name="De Vries R.P."/>
            <person name="Grigoriev I."/>
            <person name="Riley R."/>
            <person name="Hilden K."/>
        </authorList>
    </citation>
    <scope>NUCLEOTIDE SEQUENCE [LARGE SCALE GENOMIC DNA]</scope>
    <source>
        <strain evidence="2 3">FBCC735</strain>
    </source>
</reference>
<dbReference type="GO" id="GO:0030041">
    <property type="term" value="P:actin filament polymerization"/>
    <property type="evidence" value="ECO:0007669"/>
    <property type="project" value="TreeGrafter"/>
</dbReference>
<feature type="compositionally biased region" description="Pro residues" evidence="1">
    <location>
        <begin position="743"/>
        <end position="755"/>
    </location>
</feature>
<feature type="region of interest" description="Disordered" evidence="1">
    <location>
        <begin position="25"/>
        <end position="45"/>
    </location>
</feature>
<feature type="region of interest" description="Disordered" evidence="1">
    <location>
        <begin position="174"/>
        <end position="213"/>
    </location>
</feature>
<name>A0A1M2VNL8_TRAPU</name>
<feature type="compositionally biased region" description="Gly residues" evidence="1">
    <location>
        <begin position="789"/>
        <end position="816"/>
    </location>
</feature>
<accession>A0A1M2VNL8</accession>
<proteinExistence type="predicted"/>
<feature type="compositionally biased region" description="Low complexity" evidence="1">
    <location>
        <begin position="260"/>
        <end position="282"/>
    </location>
</feature>
<dbReference type="OMA" id="CFIARIY"/>
<evidence type="ECO:0000313" key="3">
    <source>
        <dbReference type="Proteomes" id="UP000184267"/>
    </source>
</evidence>
<evidence type="ECO:0000313" key="2">
    <source>
        <dbReference type="EMBL" id="OJT09201.1"/>
    </source>
</evidence>
<keyword evidence="3" id="KW-1185">Reference proteome</keyword>
<dbReference type="STRING" id="154538.A0A1M2VNL8"/>
<dbReference type="InterPro" id="IPR051412">
    <property type="entry name" value="Formin_Homology_Diaphanous_sf"/>
</dbReference>
<dbReference type="EMBL" id="MNAD01000967">
    <property type="protein sequence ID" value="OJT09201.1"/>
    <property type="molecule type" value="Genomic_DNA"/>
</dbReference>
<comment type="caution">
    <text evidence="2">The sequence shown here is derived from an EMBL/GenBank/DDBJ whole genome shotgun (WGS) entry which is preliminary data.</text>
</comment>
<organism evidence="2 3">
    <name type="scientific">Trametes pubescens</name>
    <name type="common">White-rot fungus</name>
    <dbReference type="NCBI Taxonomy" id="154538"/>
    <lineage>
        <taxon>Eukaryota</taxon>
        <taxon>Fungi</taxon>
        <taxon>Dikarya</taxon>
        <taxon>Basidiomycota</taxon>
        <taxon>Agaricomycotina</taxon>
        <taxon>Agaricomycetes</taxon>
        <taxon>Polyporales</taxon>
        <taxon>Polyporaceae</taxon>
        <taxon>Trametes</taxon>
    </lineage>
</organism>
<dbReference type="AlphaFoldDB" id="A0A1M2VNL8"/>
<gene>
    <name evidence="2" type="ORF">TRAPUB_14347</name>
</gene>
<sequence length="816" mass="85885">MPSSPTSPSPLDASLPPTVAAASLMSGVPSQNVPTPPRAGDGVHDLEQDWDGLLALFPLVPERTRSPTAPRPRSATISAEIMLSDARRATTPLARLDDVTQGLDPNQNDGRLENSALATQTEFPSIWPALITPPRPLPPPVVQPVNVTAVLAAPQPTHATPTVAQLEDTVAAGPVVSTARKGKKRARIDSTSPSPAAPPRSRPPPPQAPTPSRRARLVPLQDRVMLAPSGWATPATSRGRLAPATTAIITEALRPLQPDTSRLTAATRAPARRPSPAPNAQAGPSSRRRVNDENAVPEQPIFEMDLDFDPRFAPRSQPPYGMPLQSLDLNRVCFPDAFMHMGPLPEDDEDAQSDDELWAQVDADERRPRGVLSVRDRPPTPHPIQALQLPTTTPARVVSHSAAALAASFTPSQPIPIPAGPAQPTGPVAGTATYLAAQNPALPTAGGNFQFTPVPPGGFPTVWLADPDGLFTGLSPARGVALRGEEACFIARIYNLTHMTQHDLRQGAALVGNIVRHVTGETNVLVVPPQADWPITPNAPASRLHPHPLSFAVLGISVESVLRMLRQSTWSTLMGTIHVSRAAIGVTRFMFVAGGFAHDHNGSILNAVFAVFSGPVVFPLITQLVQTHPDYRDILVDDAARAILASLEVRVSTLQNGNISAAIFCDPPTLTPSRWVEWRATVAAVPFLHPLNSTGIARRSIPCAGCHGEDHPTHLCPFQDVPGWNAPPPGTDWAQPGFGPGHGAPPPPPPPPPPAGGRAAIRGRSNSSRRGAHPPAFNGHYRDYKGGGDGRGSGSGMGRGNGGTGSGGGAAGSMAF</sequence>
<protein>
    <submittedName>
        <fullName evidence="2">Uncharacterized protein</fullName>
    </submittedName>
</protein>
<feature type="region of interest" description="Disordered" evidence="1">
    <location>
        <begin position="252"/>
        <end position="294"/>
    </location>
</feature>
<dbReference type="GO" id="GO:0005884">
    <property type="term" value="C:actin filament"/>
    <property type="evidence" value="ECO:0007669"/>
    <property type="project" value="TreeGrafter"/>
</dbReference>
<dbReference type="OrthoDB" id="2758679at2759"/>
<feature type="compositionally biased region" description="Low complexity" evidence="1">
    <location>
        <begin position="756"/>
        <end position="769"/>
    </location>
</feature>
<evidence type="ECO:0000256" key="1">
    <source>
        <dbReference type="SAM" id="MobiDB-lite"/>
    </source>
</evidence>
<dbReference type="Proteomes" id="UP000184267">
    <property type="component" value="Unassembled WGS sequence"/>
</dbReference>
<dbReference type="PANTHER" id="PTHR45691:SF6">
    <property type="entry name" value="PROTEIN DIAPHANOUS"/>
    <property type="match status" value="1"/>
</dbReference>
<feature type="region of interest" description="Disordered" evidence="1">
    <location>
        <begin position="722"/>
        <end position="816"/>
    </location>
</feature>
<feature type="compositionally biased region" description="Pro residues" evidence="1">
    <location>
        <begin position="195"/>
        <end position="209"/>
    </location>
</feature>